<dbReference type="InterPro" id="IPR001029">
    <property type="entry name" value="Flagellin_N"/>
</dbReference>
<dbReference type="Pfam" id="PF00700">
    <property type="entry name" value="Flagellin_C"/>
    <property type="match status" value="1"/>
</dbReference>
<dbReference type="EMBL" id="ATBP01002177">
    <property type="protein sequence ID" value="ETR66177.1"/>
    <property type="molecule type" value="Genomic_DNA"/>
</dbReference>
<dbReference type="GO" id="GO:0005576">
    <property type="term" value="C:extracellular region"/>
    <property type="evidence" value="ECO:0007669"/>
    <property type="project" value="UniProtKB-SubCell"/>
</dbReference>
<dbReference type="Pfam" id="PF00669">
    <property type="entry name" value="Flagellin_N"/>
    <property type="match status" value="1"/>
</dbReference>
<evidence type="ECO:0000313" key="8">
    <source>
        <dbReference type="Proteomes" id="UP000189670"/>
    </source>
</evidence>
<evidence type="ECO:0000256" key="3">
    <source>
        <dbReference type="RuleBase" id="RU362073"/>
    </source>
</evidence>
<comment type="subcellular location">
    <subcellularLocation>
        <location evidence="3">Secreted</location>
    </subcellularLocation>
    <subcellularLocation>
        <location evidence="3">Bacterial flagellum</location>
    </subcellularLocation>
</comment>
<comment type="similarity">
    <text evidence="1 3">Belongs to the bacterial flagellin family.</text>
</comment>
<accession>A0A1V1NUA9</accession>
<evidence type="ECO:0000256" key="4">
    <source>
        <dbReference type="SAM" id="Coils"/>
    </source>
</evidence>
<sequence>MTIQTNAINATFQKSQELISRLSSGLKIKKASDDLAGFAIGQRQTSRISGLYQAARNLGDGISLAQTADAALDSGSNVLQRMRELSVQANNGILNNSDRVAIQKEIDQLASEFDNIARDTQFNGQALFDGSFSGTVQVGDDASEGVKIQMGDLRDIIDDIDITTQTGADNAINSIDNALEQISNTRSDLGAMHNRFENAMSELQNANEKHVQSRSAVMDTDFAADISQNEQTQILSRVQMAMMNTENTRQSFLMELFQ</sequence>
<protein>
    <recommendedName>
        <fullName evidence="3">Flagellin</fullName>
    </recommendedName>
</protein>
<comment type="caution">
    <text evidence="7">The sequence shown here is derived from an EMBL/GenBank/DDBJ whole genome shotgun (WGS) entry which is preliminary data.</text>
</comment>
<dbReference type="SUPFAM" id="SSF64518">
    <property type="entry name" value="Phase 1 flagellin"/>
    <property type="match status" value="1"/>
</dbReference>
<keyword evidence="4" id="KW-0175">Coiled coil</keyword>
<dbReference type="InterPro" id="IPR001492">
    <property type="entry name" value="Flagellin"/>
</dbReference>
<feature type="domain" description="Flagellin C-terminal" evidence="6">
    <location>
        <begin position="173"/>
        <end position="252"/>
    </location>
</feature>
<name>A0A1V1NUA9_9BACT</name>
<evidence type="ECO:0000256" key="1">
    <source>
        <dbReference type="ARBA" id="ARBA00005709"/>
    </source>
</evidence>
<keyword evidence="7" id="KW-0282">Flagellum</keyword>
<keyword evidence="7" id="KW-0966">Cell projection</keyword>
<keyword evidence="3" id="KW-0964">Secreted</keyword>
<dbReference type="Proteomes" id="UP000189670">
    <property type="component" value="Unassembled WGS sequence"/>
</dbReference>
<dbReference type="PANTHER" id="PTHR42792">
    <property type="entry name" value="FLAGELLIN"/>
    <property type="match status" value="1"/>
</dbReference>
<evidence type="ECO:0000259" key="6">
    <source>
        <dbReference type="Pfam" id="PF00700"/>
    </source>
</evidence>
<dbReference type="GO" id="GO:0005198">
    <property type="term" value="F:structural molecule activity"/>
    <property type="evidence" value="ECO:0007669"/>
    <property type="project" value="UniProtKB-UniRule"/>
</dbReference>
<dbReference type="AlphaFoldDB" id="A0A1V1NUA9"/>
<dbReference type="Gene3D" id="1.20.1330.10">
    <property type="entry name" value="f41 fragment of flagellin, N-terminal domain"/>
    <property type="match status" value="1"/>
</dbReference>
<evidence type="ECO:0000256" key="2">
    <source>
        <dbReference type="ARBA" id="ARBA00023143"/>
    </source>
</evidence>
<dbReference type="PRINTS" id="PR00207">
    <property type="entry name" value="FLAGELLIN"/>
</dbReference>
<keyword evidence="7" id="KW-0969">Cilium</keyword>
<feature type="coiled-coil region" evidence="4">
    <location>
        <begin position="168"/>
        <end position="209"/>
    </location>
</feature>
<dbReference type="GO" id="GO:0009288">
    <property type="term" value="C:bacterial-type flagellum"/>
    <property type="evidence" value="ECO:0007669"/>
    <property type="project" value="UniProtKB-SubCell"/>
</dbReference>
<feature type="domain" description="Flagellin N-terminal" evidence="5">
    <location>
        <begin position="6"/>
        <end position="132"/>
    </location>
</feature>
<proteinExistence type="inferred from homology"/>
<organism evidence="7 8">
    <name type="scientific">Candidatus Magnetoglobus multicellularis str. Araruama</name>
    <dbReference type="NCBI Taxonomy" id="890399"/>
    <lineage>
        <taxon>Bacteria</taxon>
        <taxon>Pseudomonadati</taxon>
        <taxon>Thermodesulfobacteriota</taxon>
        <taxon>Desulfobacteria</taxon>
        <taxon>Desulfobacterales</taxon>
        <taxon>Desulfobacteraceae</taxon>
        <taxon>Candidatus Magnetoglobus</taxon>
    </lineage>
</organism>
<keyword evidence="2 3" id="KW-0975">Bacterial flagellum</keyword>
<reference evidence="8" key="1">
    <citation type="submission" date="2012-11" db="EMBL/GenBank/DDBJ databases">
        <authorList>
            <person name="Lucero-Rivera Y.E."/>
            <person name="Tovar-Ramirez D."/>
        </authorList>
    </citation>
    <scope>NUCLEOTIDE SEQUENCE [LARGE SCALE GENOMIC DNA]</scope>
    <source>
        <strain evidence="8">Araruama</strain>
    </source>
</reference>
<evidence type="ECO:0000313" key="7">
    <source>
        <dbReference type="EMBL" id="ETR66177.1"/>
    </source>
</evidence>
<gene>
    <name evidence="7" type="ORF">OMM_05770</name>
</gene>
<dbReference type="PANTHER" id="PTHR42792:SF2">
    <property type="entry name" value="FLAGELLIN"/>
    <property type="match status" value="1"/>
</dbReference>
<dbReference type="InterPro" id="IPR046358">
    <property type="entry name" value="Flagellin_C"/>
</dbReference>
<comment type="function">
    <text evidence="3">Flagellin is the subunit protein which polymerizes to form the filaments of bacterial flagella.</text>
</comment>
<evidence type="ECO:0000259" key="5">
    <source>
        <dbReference type="Pfam" id="PF00669"/>
    </source>
</evidence>